<dbReference type="EMBL" id="BMVG01000003">
    <property type="protein sequence ID" value="GHE00990.1"/>
    <property type="molecule type" value="Genomic_DNA"/>
</dbReference>
<gene>
    <name evidence="2" type="ORF">GCM10010339_18240</name>
</gene>
<name>A0A918YFF4_9ACTN</name>
<feature type="compositionally biased region" description="Acidic residues" evidence="1">
    <location>
        <begin position="48"/>
        <end position="58"/>
    </location>
</feature>
<dbReference type="AlphaFoldDB" id="A0A918YFF4"/>
<accession>A0A918YFF4</accession>
<feature type="region of interest" description="Disordered" evidence="1">
    <location>
        <begin position="43"/>
        <end position="64"/>
    </location>
</feature>
<organism evidence="2 3">
    <name type="scientific">Streptomyces alanosinicus</name>
    <dbReference type="NCBI Taxonomy" id="68171"/>
    <lineage>
        <taxon>Bacteria</taxon>
        <taxon>Bacillati</taxon>
        <taxon>Actinomycetota</taxon>
        <taxon>Actinomycetes</taxon>
        <taxon>Kitasatosporales</taxon>
        <taxon>Streptomycetaceae</taxon>
        <taxon>Streptomyces</taxon>
    </lineage>
</organism>
<comment type="caution">
    <text evidence="2">The sequence shown here is derived from an EMBL/GenBank/DDBJ whole genome shotgun (WGS) entry which is preliminary data.</text>
</comment>
<evidence type="ECO:0000256" key="1">
    <source>
        <dbReference type="SAM" id="MobiDB-lite"/>
    </source>
</evidence>
<proteinExistence type="predicted"/>
<evidence type="ECO:0000313" key="3">
    <source>
        <dbReference type="Proteomes" id="UP000655443"/>
    </source>
</evidence>
<reference evidence="2" key="2">
    <citation type="submission" date="2020-09" db="EMBL/GenBank/DDBJ databases">
        <authorList>
            <person name="Sun Q."/>
            <person name="Ohkuma M."/>
        </authorList>
    </citation>
    <scope>NUCLEOTIDE SEQUENCE</scope>
    <source>
        <strain evidence="2">JCM 4714</strain>
    </source>
</reference>
<protein>
    <submittedName>
        <fullName evidence="2">Uncharacterized protein</fullName>
    </submittedName>
</protein>
<keyword evidence="3" id="KW-1185">Reference proteome</keyword>
<dbReference type="Proteomes" id="UP000655443">
    <property type="component" value="Unassembled WGS sequence"/>
</dbReference>
<reference evidence="2" key="1">
    <citation type="journal article" date="2014" name="Int. J. Syst. Evol. Microbiol.">
        <title>Complete genome sequence of Corynebacterium casei LMG S-19264T (=DSM 44701T), isolated from a smear-ripened cheese.</title>
        <authorList>
            <consortium name="US DOE Joint Genome Institute (JGI-PGF)"/>
            <person name="Walter F."/>
            <person name="Albersmeier A."/>
            <person name="Kalinowski J."/>
            <person name="Ruckert C."/>
        </authorList>
    </citation>
    <scope>NUCLEOTIDE SEQUENCE</scope>
    <source>
        <strain evidence="2">JCM 4714</strain>
    </source>
</reference>
<evidence type="ECO:0000313" key="2">
    <source>
        <dbReference type="EMBL" id="GHE00990.1"/>
    </source>
</evidence>
<sequence>MRRSRASVEGISLPAVFAPGTRDLTAAAGTLPHGEGAAENAFAAAADDGSEEPEEDWVDVDRSF</sequence>